<dbReference type="PANTHER" id="PTHR42813:SF2">
    <property type="entry name" value="DEHYDROGENASE, ZINC-CONTAINING, PUTATIVE (AFU_ORTHOLOGUE AFUA_2G02810)-RELATED"/>
    <property type="match status" value="1"/>
</dbReference>
<evidence type="ECO:0000256" key="4">
    <source>
        <dbReference type="ARBA" id="ARBA00023002"/>
    </source>
</evidence>
<sequence>MRAALYLSAGNVIVDDVPDASLSQPTDAVVRVLRSCVCGSDLWSYRGIINRAERSRLGHEFIGLVEEVGSEVSTLRVGDLVVAPFMWSDNTCPACVDGIQSSCSNGGTFGAVGTDGGQGEAVRVPQADGTLVAVPGGMSGVDESLYAALLATSDVMATGLHGAVLAGVTEGSAVAVIGDGAVGLCAVLGAKAILGAERIFLMSRHEDRAAIGRSFGATDVIAERGDEGIAAVRERTGGLGVRHVVEAVGTPESWAMAVGMAREGGSIGAVGIPHTAPNLPLFQPLSHHLSLNLGIAPVRRYLPDLVSRIMAGTLDPGSVFDTELPLADVAQGYAAMAARESIKVMLK</sequence>
<keyword evidence="9" id="KW-1185">Reference proteome</keyword>
<evidence type="ECO:0000259" key="7">
    <source>
        <dbReference type="Pfam" id="PF08240"/>
    </source>
</evidence>
<evidence type="ECO:0000256" key="2">
    <source>
        <dbReference type="ARBA" id="ARBA00022723"/>
    </source>
</evidence>
<evidence type="ECO:0000256" key="5">
    <source>
        <dbReference type="RuleBase" id="RU361277"/>
    </source>
</evidence>
<evidence type="ECO:0000313" key="9">
    <source>
        <dbReference type="Proteomes" id="UP000198282"/>
    </source>
</evidence>
<accession>A0A239P095</accession>
<dbReference type="InterPro" id="IPR036291">
    <property type="entry name" value="NAD(P)-bd_dom_sf"/>
</dbReference>
<dbReference type="InterPro" id="IPR013149">
    <property type="entry name" value="ADH-like_C"/>
</dbReference>
<dbReference type="AlphaFoldDB" id="A0A239P095"/>
<name>A0A239P095_9ACTN</name>
<dbReference type="GO" id="GO:0008270">
    <property type="term" value="F:zinc ion binding"/>
    <property type="evidence" value="ECO:0007669"/>
    <property type="project" value="InterPro"/>
</dbReference>
<dbReference type="Pfam" id="PF00107">
    <property type="entry name" value="ADH_zinc_N"/>
    <property type="match status" value="1"/>
</dbReference>
<evidence type="ECO:0000256" key="1">
    <source>
        <dbReference type="ARBA" id="ARBA00001947"/>
    </source>
</evidence>
<evidence type="ECO:0000259" key="6">
    <source>
        <dbReference type="Pfam" id="PF00107"/>
    </source>
</evidence>
<keyword evidence="3 5" id="KW-0862">Zinc</keyword>
<proteinExistence type="inferred from homology"/>
<feature type="domain" description="Alcohol dehydrogenase-like C-terminal" evidence="6">
    <location>
        <begin position="181"/>
        <end position="291"/>
    </location>
</feature>
<dbReference type="PROSITE" id="PS00059">
    <property type="entry name" value="ADH_ZINC"/>
    <property type="match status" value="1"/>
</dbReference>
<dbReference type="RefSeq" id="WP_089212839.1">
    <property type="nucleotide sequence ID" value="NZ_FZOD01000076.1"/>
</dbReference>
<organism evidence="8 9">
    <name type="scientific">Streptosporangium subroseum</name>
    <dbReference type="NCBI Taxonomy" id="106412"/>
    <lineage>
        <taxon>Bacteria</taxon>
        <taxon>Bacillati</taxon>
        <taxon>Actinomycetota</taxon>
        <taxon>Actinomycetes</taxon>
        <taxon>Streptosporangiales</taxon>
        <taxon>Streptosporangiaceae</taxon>
        <taxon>Streptosporangium</taxon>
    </lineage>
</organism>
<dbReference type="Gene3D" id="3.90.180.10">
    <property type="entry name" value="Medium-chain alcohol dehydrogenases, catalytic domain"/>
    <property type="match status" value="1"/>
</dbReference>
<dbReference type="PANTHER" id="PTHR42813">
    <property type="entry name" value="ZINC-TYPE ALCOHOL DEHYDROGENASE-LIKE"/>
    <property type="match status" value="1"/>
</dbReference>
<dbReference type="EMBL" id="FZOD01000076">
    <property type="protein sequence ID" value="SNT60034.1"/>
    <property type="molecule type" value="Genomic_DNA"/>
</dbReference>
<protein>
    <submittedName>
        <fullName evidence="8">Threonine dehydrogenase</fullName>
    </submittedName>
</protein>
<comment type="cofactor">
    <cofactor evidence="1 5">
        <name>Zn(2+)</name>
        <dbReference type="ChEBI" id="CHEBI:29105"/>
    </cofactor>
</comment>
<gene>
    <name evidence="8" type="ORF">SAMN05216276_10763</name>
</gene>
<keyword evidence="2 5" id="KW-0479">Metal-binding</keyword>
<dbReference type="Proteomes" id="UP000198282">
    <property type="component" value="Unassembled WGS sequence"/>
</dbReference>
<evidence type="ECO:0000313" key="8">
    <source>
        <dbReference type="EMBL" id="SNT60034.1"/>
    </source>
</evidence>
<dbReference type="InterPro" id="IPR013154">
    <property type="entry name" value="ADH-like_N"/>
</dbReference>
<evidence type="ECO:0000256" key="3">
    <source>
        <dbReference type="ARBA" id="ARBA00022833"/>
    </source>
</evidence>
<dbReference type="GO" id="GO:0016491">
    <property type="term" value="F:oxidoreductase activity"/>
    <property type="evidence" value="ECO:0007669"/>
    <property type="project" value="UniProtKB-KW"/>
</dbReference>
<dbReference type="Pfam" id="PF08240">
    <property type="entry name" value="ADH_N"/>
    <property type="match status" value="1"/>
</dbReference>
<dbReference type="InterPro" id="IPR002328">
    <property type="entry name" value="ADH_Zn_CS"/>
</dbReference>
<reference evidence="8 9" key="1">
    <citation type="submission" date="2017-06" db="EMBL/GenBank/DDBJ databases">
        <authorList>
            <person name="Kim H.J."/>
            <person name="Triplett B.A."/>
        </authorList>
    </citation>
    <scope>NUCLEOTIDE SEQUENCE [LARGE SCALE GENOMIC DNA]</scope>
    <source>
        <strain evidence="8 9">CGMCC 4.2132</strain>
    </source>
</reference>
<dbReference type="InterPro" id="IPR011032">
    <property type="entry name" value="GroES-like_sf"/>
</dbReference>
<feature type="domain" description="Alcohol dehydrogenase-like N-terminal" evidence="7">
    <location>
        <begin position="25"/>
        <end position="132"/>
    </location>
</feature>
<dbReference type="OrthoDB" id="241504at2"/>
<keyword evidence="4" id="KW-0560">Oxidoreductase</keyword>
<dbReference type="SUPFAM" id="SSF50129">
    <property type="entry name" value="GroES-like"/>
    <property type="match status" value="1"/>
</dbReference>
<dbReference type="Gene3D" id="3.40.50.720">
    <property type="entry name" value="NAD(P)-binding Rossmann-like Domain"/>
    <property type="match status" value="1"/>
</dbReference>
<dbReference type="SUPFAM" id="SSF51735">
    <property type="entry name" value="NAD(P)-binding Rossmann-fold domains"/>
    <property type="match status" value="1"/>
</dbReference>
<comment type="similarity">
    <text evidence="5">Belongs to the zinc-containing alcohol dehydrogenase family.</text>
</comment>